<keyword evidence="3" id="KW-1185">Reference proteome</keyword>
<feature type="transmembrane region" description="Helical" evidence="1">
    <location>
        <begin position="20"/>
        <end position="40"/>
    </location>
</feature>
<sequence>MIPRPHKDRSRDDGAVTLPTIFWIPVFFMILLASVELMVLNMRQVLLDRAVDVATRDLRLGNAEVPTHEALRNRICSVIAFVSGCRDNLSVEVFPVDTATWSLDNPDAPRCADFTADEAHEPVFDTSTGNRVMALRACLRLKPMSGVDPLAMALRLDGSGRFTLSTVTVFVNEPRNTGTAS</sequence>
<dbReference type="Proteomes" id="UP000285710">
    <property type="component" value="Unassembled WGS sequence"/>
</dbReference>
<proteinExistence type="predicted"/>
<keyword evidence="1" id="KW-0472">Membrane</keyword>
<protein>
    <recommendedName>
        <fullName evidence="4">Pilus assembly protein</fullName>
    </recommendedName>
</protein>
<evidence type="ECO:0000256" key="1">
    <source>
        <dbReference type="SAM" id="Phobius"/>
    </source>
</evidence>
<dbReference type="EMBL" id="SAUW01000002">
    <property type="protein sequence ID" value="RWR14766.1"/>
    <property type="molecule type" value="Genomic_DNA"/>
</dbReference>
<keyword evidence="1" id="KW-0812">Transmembrane</keyword>
<keyword evidence="1" id="KW-1133">Transmembrane helix</keyword>
<organism evidence="2 3">
    <name type="scientific">Paenirhodobacter populi</name>
    <dbReference type="NCBI Taxonomy" id="2306993"/>
    <lineage>
        <taxon>Bacteria</taxon>
        <taxon>Pseudomonadati</taxon>
        <taxon>Pseudomonadota</taxon>
        <taxon>Alphaproteobacteria</taxon>
        <taxon>Rhodobacterales</taxon>
        <taxon>Rhodobacter group</taxon>
        <taxon>Paenirhodobacter</taxon>
    </lineage>
</organism>
<evidence type="ECO:0008006" key="4">
    <source>
        <dbReference type="Google" id="ProtNLM"/>
    </source>
</evidence>
<gene>
    <name evidence="2" type="ORF">D2T33_02075</name>
</gene>
<dbReference type="RefSeq" id="WP_128268673.1">
    <property type="nucleotide sequence ID" value="NZ_SAUW01000002.1"/>
</dbReference>
<reference evidence="2 3" key="2">
    <citation type="submission" date="2019-01" db="EMBL/GenBank/DDBJ databases">
        <authorList>
            <person name="Li Y."/>
        </authorList>
    </citation>
    <scope>NUCLEOTIDE SEQUENCE [LARGE SCALE GENOMIC DNA]</scope>
    <source>
        <strain evidence="2 3">2D-5</strain>
    </source>
</reference>
<evidence type="ECO:0000313" key="2">
    <source>
        <dbReference type="EMBL" id="RWR14766.1"/>
    </source>
</evidence>
<evidence type="ECO:0000313" key="3">
    <source>
        <dbReference type="Proteomes" id="UP000285710"/>
    </source>
</evidence>
<dbReference type="AlphaFoldDB" id="A0A443J358"/>
<name>A0A443J358_9RHOB</name>
<accession>A0A443J358</accession>
<comment type="caution">
    <text evidence="2">The sequence shown here is derived from an EMBL/GenBank/DDBJ whole genome shotgun (WGS) entry which is preliminary data.</text>
</comment>
<reference evidence="2 3" key="1">
    <citation type="submission" date="2019-01" db="EMBL/GenBank/DDBJ databases">
        <title>Sinorhodobacter populi sp. nov. isolated from the symptomatic bark tissue of Populus euramericana canker.</title>
        <authorList>
            <person name="Xu G."/>
        </authorList>
    </citation>
    <scope>NUCLEOTIDE SEQUENCE [LARGE SCALE GENOMIC DNA]</scope>
    <source>
        <strain evidence="2 3">2D-5</strain>
    </source>
</reference>